<dbReference type="AlphaFoldDB" id="A0A9X8N5J7"/>
<sequence length="82" mass="8933">MLAAALEAEVNAYIVELADERDGKVRRPVVRNGYHQPRQVTTAAGVVEGKAPRDAPHLVALVRAGSHFERGQLIERPKPLVA</sequence>
<evidence type="ECO:0000313" key="1">
    <source>
        <dbReference type="EMBL" id="SHN07944.1"/>
    </source>
</evidence>
<organism evidence="1 2">
    <name type="scientific">Streptomyces yunnanensis</name>
    <dbReference type="NCBI Taxonomy" id="156453"/>
    <lineage>
        <taxon>Bacteria</taxon>
        <taxon>Bacillati</taxon>
        <taxon>Actinomycetota</taxon>
        <taxon>Actinomycetes</taxon>
        <taxon>Kitasatosporales</taxon>
        <taxon>Streptomycetaceae</taxon>
        <taxon>Streptomyces</taxon>
    </lineage>
</organism>
<gene>
    <name evidence="1" type="ORF">SAMN05216268_11950</name>
</gene>
<reference evidence="2" key="1">
    <citation type="submission" date="2016-11" db="EMBL/GenBank/DDBJ databases">
        <authorList>
            <person name="Jaros S."/>
            <person name="Januszkiewicz K."/>
            <person name="Wedrychowicz H."/>
        </authorList>
    </citation>
    <scope>NUCLEOTIDE SEQUENCE [LARGE SCALE GENOMIC DNA]</scope>
    <source>
        <strain evidence="2">CGMCC 4.3555</strain>
    </source>
</reference>
<protein>
    <submittedName>
        <fullName evidence="1">Uncharacterized protein</fullName>
    </submittedName>
</protein>
<dbReference type="EMBL" id="FRBK01000019">
    <property type="protein sequence ID" value="SHN07944.1"/>
    <property type="molecule type" value="Genomic_DNA"/>
</dbReference>
<evidence type="ECO:0000313" key="2">
    <source>
        <dbReference type="Proteomes" id="UP000184388"/>
    </source>
</evidence>
<comment type="caution">
    <text evidence="1">The sequence shown here is derived from an EMBL/GenBank/DDBJ whole genome shotgun (WGS) entry which is preliminary data.</text>
</comment>
<proteinExistence type="predicted"/>
<name>A0A9X8N5J7_9ACTN</name>
<dbReference type="Proteomes" id="UP000184388">
    <property type="component" value="Unassembled WGS sequence"/>
</dbReference>
<accession>A0A9X8N5J7</accession>